<feature type="signal peptide" evidence="4">
    <location>
        <begin position="1"/>
        <end position="24"/>
    </location>
</feature>
<dbReference type="GO" id="GO:0004519">
    <property type="term" value="F:endonuclease activity"/>
    <property type="evidence" value="ECO:0007669"/>
    <property type="project" value="UniProtKB-KW"/>
</dbReference>
<dbReference type="PANTHER" id="PTHR48466">
    <property type="entry name" value="OS10G0509000 PROTEIN-RELATED"/>
    <property type="match status" value="1"/>
</dbReference>
<dbReference type="PANTHER" id="PTHR48466:SF2">
    <property type="entry name" value="OS10G0509000 PROTEIN"/>
    <property type="match status" value="1"/>
</dbReference>
<dbReference type="SMART" id="SM00534">
    <property type="entry name" value="MUTSac"/>
    <property type="match status" value="1"/>
</dbReference>
<dbReference type="GO" id="GO:0030983">
    <property type="term" value="F:mismatched DNA binding"/>
    <property type="evidence" value="ECO:0007669"/>
    <property type="project" value="InterPro"/>
</dbReference>
<evidence type="ECO:0000259" key="5">
    <source>
        <dbReference type="SMART" id="SM00534"/>
    </source>
</evidence>
<keyword evidence="3" id="KW-0238">DNA-binding</keyword>
<evidence type="ECO:0000256" key="1">
    <source>
        <dbReference type="ARBA" id="ARBA00022741"/>
    </source>
</evidence>
<sequence>MCPVPCNQASSAFCITALWRLVVCSFPALERLAGGIKGSLPGLASQIWRCISAGDGRVLDGASSALADTRARRQQNLGELRSTIEEWARSMHRLGAAERAQVVVRRDRLCVALKAGRQSDLPKGSVTLATSSTGATFYMDPAPTVPLNNAEAVLAAQEREEVARILAHLSAAVADNAARIWQVLDAVTALDICSARGRHAVWCGGVRLRFLLPEVAAQNGSVQVLQPPPRAVDFTVPAGVRVVTVTGPNTGGKTASLKALGLAALMPKAGLFLPLEPTPGKGPPTPFDAPAVAWFDMVLADVGDGQSLQQSLSTFSGHIRRVRAILAALTRRSLVLLDEAGSGTDPAEGAALASALLAALADRAALTLATTHHASLKDLAANDSRFCNAGVEFDLASLRPTYRLIWGSVGASNALAVAEGLGFDPLVVAEARKVCLHFLACIVLSACPAHCSHLCLGRASSYTVYVLSAGVPHILLEGQPCEHQSRITQLDIRALVYFPG</sequence>
<accession>I0YMH6</accession>
<dbReference type="STRING" id="574566.I0YMH6"/>
<dbReference type="GO" id="GO:0016787">
    <property type="term" value="F:hydrolase activity"/>
    <property type="evidence" value="ECO:0007669"/>
    <property type="project" value="UniProtKB-KW"/>
</dbReference>
<feature type="chain" id="PRO_5003637109" evidence="4">
    <location>
        <begin position="25"/>
        <end position="500"/>
    </location>
</feature>
<dbReference type="eggNOG" id="ENOG502QRQR">
    <property type="taxonomic scope" value="Eukaryota"/>
</dbReference>
<evidence type="ECO:0000313" key="6">
    <source>
        <dbReference type="EMBL" id="EIE19595.1"/>
    </source>
</evidence>
<dbReference type="RefSeq" id="XP_005644139.1">
    <property type="nucleotide sequence ID" value="XM_005644082.1"/>
</dbReference>
<dbReference type="SUPFAM" id="SSF48334">
    <property type="entry name" value="DNA repair protein MutS, domain III"/>
    <property type="match status" value="1"/>
</dbReference>
<dbReference type="SUPFAM" id="SSF52540">
    <property type="entry name" value="P-loop containing nucleoside triphosphate hydrolases"/>
    <property type="match status" value="1"/>
</dbReference>
<evidence type="ECO:0000256" key="4">
    <source>
        <dbReference type="SAM" id="SignalP"/>
    </source>
</evidence>
<gene>
    <name evidence="6" type="ORF">COCSUDRAFT_19308</name>
</gene>
<dbReference type="InterPro" id="IPR045076">
    <property type="entry name" value="MutS"/>
</dbReference>
<protein>
    <submittedName>
        <fullName evidence="6">P-loop containing nucleoside triphosphate hydrolase protein</fullName>
    </submittedName>
</protein>
<dbReference type="GO" id="GO:0005524">
    <property type="term" value="F:ATP binding"/>
    <property type="evidence" value="ECO:0007669"/>
    <property type="project" value="UniProtKB-KW"/>
</dbReference>
<dbReference type="InterPro" id="IPR000432">
    <property type="entry name" value="DNA_mismatch_repair_MutS_C"/>
</dbReference>
<evidence type="ECO:0000313" key="7">
    <source>
        <dbReference type="Proteomes" id="UP000007264"/>
    </source>
</evidence>
<dbReference type="EMBL" id="AGSI01000018">
    <property type="protein sequence ID" value="EIE19595.1"/>
    <property type="molecule type" value="Genomic_DNA"/>
</dbReference>
<dbReference type="Pfam" id="PF00488">
    <property type="entry name" value="MutS_V"/>
    <property type="match status" value="1"/>
</dbReference>
<keyword evidence="1" id="KW-0547">Nucleotide-binding</keyword>
<keyword evidence="2" id="KW-0067">ATP-binding</keyword>
<reference evidence="6 7" key="1">
    <citation type="journal article" date="2012" name="Genome Biol.">
        <title>The genome of the polar eukaryotic microalga coccomyxa subellipsoidea reveals traits of cold adaptation.</title>
        <authorList>
            <person name="Blanc G."/>
            <person name="Agarkova I."/>
            <person name="Grimwood J."/>
            <person name="Kuo A."/>
            <person name="Brueggeman A."/>
            <person name="Dunigan D."/>
            <person name="Gurnon J."/>
            <person name="Ladunga I."/>
            <person name="Lindquist E."/>
            <person name="Lucas S."/>
            <person name="Pangilinan J."/>
            <person name="Proschold T."/>
            <person name="Salamov A."/>
            <person name="Schmutz J."/>
            <person name="Weeks D."/>
            <person name="Yamada T."/>
            <person name="Claverie J.M."/>
            <person name="Grigoriev I."/>
            <person name="Van Etten J."/>
            <person name="Lomsadze A."/>
            <person name="Borodovsky M."/>
        </authorList>
    </citation>
    <scope>NUCLEOTIDE SEQUENCE [LARGE SCALE GENOMIC DNA]</scope>
    <source>
        <strain evidence="6 7">C-169</strain>
    </source>
</reference>
<organism evidence="6 7">
    <name type="scientific">Coccomyxa subellipsoidea (strain C-169)</name>
    <name type="common">Green microalga</name>
    <dbReference type="NCBI Taxonomy" id="574566"/>
    <lineage>
        <taxon>Eukaryota</taxon>
        <taxon>Viridiplantae</taxon>
        <taxon>Chlorophyta</taxon>
        <taxon>core chlorophytes</taxon>
        <taxon>Trebouxiophyceae</taxon>
        <taxon>Trebouxiophyceae incertae sedis</taxon>
        <taxon>Coccomyxaceae</taxon>
        <taxon>Coccomyxa</taxon>
        <taxon>Coccomyxa subellipsoidea</taxon>
    </lineage>
</organism>
<keyword evidence="7" id="KW-1185">Reference proteome</keyword>
<dbReference type="Proteomes" id="UP000007264">
    <property type="component" value="Unassembled WGS sequence"/>
</dbReference>
<dbReference type="GeneID" id="17037567"/>
<keyword evidence="6" id="KW-0378">Hydrolase</keyword>
<dbReference type="GO" id="GO:0140664">
    <property type="term" value="F:ATP-dependent DNA damage sensor activity"/>
    <property type="evidence" value="ECO:0007669"/>
    <property type="project" value="InterPro"/>
</dbReference>
<dbReference type="InterPro" id="IPR036187">
    <property type="entry name" value="DNA_mismatch_repair_MutS_sf"/>
</dbReference>
<evidence type="ECO:0000256" key="3">
    <source>
        <dbReference type="ARBA" id="ARBA00023125"/>
    </source>
</evidence>
<proteinExistence type="predicted"/>
<dbReference type="OrthoDB" id="1924787at2759"/>
<dbReference type="AlphaFoldDB" id="I0YMH6"/>
<dbReference type="InterPro" id="IPR027417">
    <property type="entry name" value="P-loop_NTPase"/>
</dbReference>
<dbReference type="GO" id="GO:0006298">
    <property type="term" value="P:mismatch repair"/>
    <property type="evidence" value="ECO:0007669"/>
    <property type="project" value="InterPro"/>
</dbReference>
<dbReference type="Gene3D" id="3.40.50.300">
    <property type="entry name" value="P-loop containing nucleotide triphosphate hydrolases"/>
    <property type="match status" value="1"/>
</dbReference>
<comment type="caution">
    <text evidence="6">The sequence shown here is derived from an EMBL/GenBank/DDBJ whole genome shotgun (WGS) entry which is preliminary data.</text>
</comment>
<dbReference type="KEGG" id="csl:COCSUDRAFT_19308"/>
<evidence type="ECO:0000256" key="2">
    <source>
        <dbReference type="ARBA" id="ARBA00022840"/>
    </source>
</evidence>
<keyword evidence="4" id="KW-0732">Signal</keyword>
<feature type="domain" description="DNA mismatch repair proteins mutS family" evidence="5">
    <location>
        <begin position="240"/>
        <end position="436"/>
    </location>
</feature>
<name>I0YMH6_COCSC</name>